<dbReference type="SUPFAM" id="SSF56300">
    <property type="entry name" value="Metallo-dependent phosphatases"/>
    <property type="match status" value="1"/>
</dbReference>
<feature type="region of interest" description="Disordered" evidence="4">
    <location>
        <begin position="675"/>
        <end position="709"/>
    </location>
</feature>
<dbReference type="EC" id="3.1.3.2" evidence="3"/>
<dbReference type="Gene3D" id="2.60.40.380">
    <property type="entry name" value="Purple acid phosphatase-like, N-terminal"/>
    <property type="match status" value="1"/>
</dbReference>
<dbReference type="GO" id="GO:0003993">
    <property type="term" value="F:acid phosphatase activity"/>
    <property type="evidence" value="ECO:0007669"/>
    <property type="project" value="UniProtKB-EC"/>
</dbReference>
<evidence type="ECO:0000259" key="6">
    <source>
        <dbReference type="Pfam" id="PF01425"/>
    </source>
</evidence>
<comment type="similarity">
    <text evidence="3">Belongs to the metallophosphoesterase superfamily. Purple acid phosphatase family.</text>
</comment>
<dbReference type="InterPro" id="IPR025733">
    <property type="entry name" value="PAPs_C"/>
</dbReference>
<evidence type="ECO:0000313" key="9">
    <source>
        <dbReference type="EMBL" id="KGQ02990.1"/>
    </source>
</evidence>
<dbReference type="PANTHER" id="PTHR42678:SF34">
    <property type="entry name" value="OS04G0183300 PROTEIN"/>
    <property type="match status" value="1"/>
</dbReference>
<name>A0A0A2VA75_BEABA</name>
<dbReference type="eggNOG" id="KOG1378">
    <property type="taxonomic scope" value="Eukaryota"/>
</dbReference>
<feature type="domain" description="Purple acid phosphatase N-terminal" evidence="8">
    <location>
        <begin position="76"/>
        <end position="174"/>
    </location>
</feature>
<evidence type="ECO:0000259" key="8">
    <source>
        <dbReference type="Pfam" id="PF16656"/>
    </source>
</evidence>
<dbReference type="Gene3D" id="3.60.21.10">
    <property type="match status" value="1"/>
</dbReference>
<organism evidence="9 10">
    <name type="scientific">Beauveria bassiana D1-5</name>
    <dbReference type="NCBI Taxonomy" id="1245745"/>
    <lineage>
        <taxon>Eukaryota</taxon>
        <taxon>Fungi</taxon>
        <taxon>Dikarya</taxon>
        <taxon>Ascomycota</taxon>
        <taxon>Pezizomycotina</taxon>
        <taxon>Sordariomycetes</taxon>
        <taxon>Hypocreomycetidae</taxon>
        <taxon>Hypocreales</taxon>
        <taxon>Cordycipitaceae</taxon>
        <taxon>Beauveria</taxon>
    </lineage>
</organism>
<dbReference type="InterPro" id="IPR008963">
    <property type="entry name" value="Purple_acid_Pase-like_N"/>
</dbReference>
<feature type="domain" description="Calcineurin-like phosphoesterase" evidence="5">
    <location>
        <begin position="275"/>
        <end position="507"/>
    </location>
</feature>
<dbReference type="SUPFAM" id="SSF49363">
    <property type="entry name" value="Purple acid phosphatase, N-terminal domain"/>
    <property type="match status" value="1"/>
</dbReference>
<dbReference type="SUPFAM" id="SSF75304">
    <property type="entry name" value="Amidase signature (AS) enzymes"/>
    <property type="match status" value="1"/>
</dbReference>
<proteinExistence type="inferred from homology"/>
<dbReference type="Gene3D" id="3.90.1300.10">
    <property type="entry name" value="Amidase signature (AS) domain"/>
    <property type="match status" value="1"/>
</dbReference>
<gene>
    <name evidence="9" type="ORF">BBAD15_g11771</name>
</gene>
<keyword evidence="3" id="KW-0378">Hydrolase</keyword>
<evidence type="ECO:0000259" key="5">
    <source>
        <dbReference type="Pfam" id="PF00149"/>
    </source>
</evidence>
<dbReference type="HOGENOM" id="CLU_264615_0_0_1"/>
<dbReference type="InterPro" id="IPR023631">
    <property type="entry name" value="Amidase_dom"/>
</dbReference>
<keyword evidence="2" id="KW-0325">Glycoprotein</keyword>
<dbReference type="Pfam" id="PF14008">
    <property type="entry name" value="Metallophos_C"/>
    <property type="match status" value="1"/>
</dbReference>
<keyword evidence="1 3" id="KW-0732">Signal</keyword>
<dbReference type="OrthoDB" id="45007at2759"/>
<feature type="compositionally biased region" description="Polar residues" evidence="4">
    <location>
        <begin position="675"/>
        <end position="702"/>
    </location>
</feature>
<accession>A0A0A2VA75</accession>
<evidence type="ECO:0000256" key="1">
    <source>
        <dbReference type="ARBA" id="ARBA00022729"/>
    </source>
</evidence>
<feature type="chain" id="PRO_5005109109" description="Purple acid phosphatase" evidence="3">
    <location>
        <begin position="22"/>
        <end position="1263"/>
    </location>
</feature>
<dbReference type="EMBL" id="ANFO01001300">
    <property type="protein sequence ID" value="KGQ02990.1"/>
    <property type="molecule type" value="Genomic_DNA"/>
</dbReference>
<dbReference type="Pfam" id="PF00149">
    <property type="entry name" value="Metallophos"/>
    <property type="match status" value="1"/>
</dbReference>
<feature type="domain" description="Amidase" evidence="6">
    <location>
        <begin position="775"/>
        <end position="1229"/>
    </location>
</feature>
<reference evidence="9 10" key="1">
    <citation type="submission" date="2012-10" db="EMBL/GenBank/DDBJ databases">
        <title>Genome sequencing and analysis of entomopathogenic fungi Beauveria bassiana D1-5.</title>
        <authorList>
            <person name="Li Q."/>
            <person name="Wang L."/>
            <person name="Zhang Z."/>
            <person name="Wang Q."/>
            <person name="Ren J."/>
            <person name="Wang M."/>
            <person name="Xu W."/>
            <person name="Wang J."/>
            <person name="Lu Y."/>
            <person name="Du Q."/>
            <person name="Sun Z."/>
        </authorList>
    </citation>
    <scope>NUCLEOTIDE SEQUENCE [LARGE SCALE GENOMIC DNA]</scope>
    <source>
        <strain evidence="9 10">D1-5</strain>
    </source>
</reference>
<dbReference type="CDD" id="cd00839">
    <property type="entry name" value="MPP_PAPs"/>
    <property type="match status" value="1"/>
</dbReference>
<dbReference type="Proteomes" id="UP000030106">
    <property type="component" value="Unassembled WGS sequence"/>
</dbReference>
<dbReference type="GO" id="GO:0046872">
    <property type="term" value="F:metal ion binding"/>
    <property type="evidence" value="ECO:0007669"/>
    <property type="project" value="InterPro"/>
</dbReference>
<dbReference type="InterPro" id="IPR041792">
    <property type="entry name" value="MPP_PAP"/>
</dbReference>
<dbReference type="InterPro" id="IPR015914">
    <property type="entry name" value="PAPs_N"/>
</dbReference>
<protein>
    <recommendedName>
        <fullName evidence="3">Purple acid phosphatase</fullName>
        <ecNumber evidence="3">3.1.3.2</ecNumber>
    </recommendedName>
</protein>
<evidence type="ECO:0000256" key="2">
    <source>
        <dbReference type="ARBA" id="ARBA00023180"/>
    </source>
</evidence>
<evidence type="ECO:0000256" key="4">
    <source>
        <dbReference type="SAM" id="MobiDB-lite"/>
    </source>
</evidence>
<dbReference type="InterPro" id="IPR004843">
    <property type="entry name" value="Calcineurin-like_PHP"/>
</dbReference>
<dbReference type="InterPro" id="IPR036928">
    <property type="entry name" value="AS_sf"/>
</dbReference>
<dbReference type="STRING" id="1245745.A0A0A2VA75"/>
<dbReference type="Pfam" id="PF16656">
    <property type="entry name" value="Pur_ac_phosph_N"/>
    <property type="match status" value="1"/>
</dbReference>
<dbReference type="PANTHER" id="PTHR42678">
    <property type="entry name" value="AMIDASE"/>
    <property type="match status" value="1"/>
</dbReference>
<evidence type="ECO:0000256" key="3">
    <source>
        <dbReference type="RuleBase" id="RU361203"/>
    </source>
</evidence>
<feature type="domain" description="Purple acid phosphatase C-terminal" evidence="7">
    <location>
        <begin position="538"/>
        <end position="600"/>
    </location>
</feature>
<comment type="catalytic activity">
    <reaction evidence="3">
        <text>a phosphate monoester + H2O = an alcohol + phosphate</text>
        <dbReference type="Rhea" id="RHEA:15017"/>
        <dbReference type="ChEBI" id="CHEBI:15377"/>
        <dbReference type="ChEBI" id="CHEBI:30879"/>
        <dbReference type="ChEBI" id="CHEBI:43474"/>
        <dbReference type="ChEBI" id="CHEBI:67140"/>
        <dbReference type="EC" id="3.1.3.2"/>
    </reaction>
</comment>
<dbReference type="Pfam" id="PF01425">
    <property type="entry name" value="Amidase"/>
    <property type="match status" value="1"/>
</dbReference>
<dbReference type="AlphaFoldDB" id="A0A0A2VA75"/>
<comment type="caution">
    <text evidence="9">The sequence shown here is derived from an EMBL/GenBank/DDBJ whole genome shotgun (WGS) entry which is preliminary data.</text>
</comment>
<evidence type="ECO:0000313" key="10">
    <source>
        <dbReference type="Proteomes" id="UP000030106"/>
    </source>
</evidence>
<sequence length="1263" mass="135936">MARMKIAVTAVVGLLSALVEAVPTVDEIYPYSGPEIPIGDWVNPTVKGNGRGYMRLVEPPAVKPASSDPTNNINVISLSYAGSTGVNIHYQTPFGLGSTPSVRWGASRDALDQTAHGVSHSYDRTPPCSEVAVTQCSQHYHDVQIKGLKPETTYYYFITAANGTTASDVLSFQTARPAGSKKSFTIGVLNDMGYTNAGGTYKQLNKAIDEGLVFAWHGGDISYADDWYSGIIPCQSSWPVCYNGSSTQLPSGITPDYDKPLPEGEIPTEGTPNGGDMSVLYESNWDLWQQWMTPITSKVPYMVLPGNHEAACAEFDGPGQILAAYLNHNKPNSTAPKSDKLTYYSCPPSQRFRDSNYTAYQHRFRMPGGESDGVSNFWYSFDYGLAHFISFNGETDYPNSPEASFARDIKGDEKALKANETYITDSGPFGTVDGDITKKESYEQYKWLQNDLAKVNRTKTPWVIAMSHRPMYSSQVSGYQQHMRNAFEDLFLKYGVDAYLSGHIHWYERTFPLSRNGTIDKSAIINNNTFYANEGVSITHIINGMAGNIESHAELSKAKKPLDITAIFDQTHYGFSKLTVVNETVLTWSFVKGGDGSSGDDLTLIRKAANHSATSSTPTSTQSGAVAVITETVSSYTTYCPGPTTITEGTHTYVVSKATTLTISDCPCTRVVTSSVTGGNNTAPAQTSKAQPMSRASQSSSARPVAPVTGAASASHHSVIVCSSGACHTATEVPGRLIVVDKGTVAHTGSFPPLLDATLDELRRGLDGGQFTSVDLTKAYIARINDVSEQLHAVNEINPDALKIAAELDQERAKGKVGPLHGIPILIKDNIATDDKMNNTAGSFALIGAKVPEDSTVAAKLRKAGAIILGKANLSQWAYFRSNNGSSGWTSVGGQTIGAYFPGQDPSGSSSGSGVASSIGLAWACLGTETFGSIISPSQYNNLVGIKPTVGLTSRYLVVPISEHQDTVGPMARTVKDAAHLLGAIAGKDNHDKYTSAIPFGDEVPDYVAACKESGLKDKRIGIPRDVANERDFDPAVVKSFREAIEILRSSGAVIVENIDFPGVTKYRSANDIVLKADFFTGLPELYLKNLVTNPNNIHSLADLRAFTHQDSREDWPERDTGVWDSALERGYGNDSPQFQQAYKEQLLYAGQEGLAGALKNHSLDAVFAPSAIASNLAAPLGHPAITLPIGRMPEGTLVTQNDFGNLNATSPNQPFGVGFAGDHFSEEALIGMAYALEQQTQVRTKIEPIVVLKTELKDVVGK</sequence>
<feature type="signal peptide" evidence="3">
    <location>
        <begin position="1"/>
        <end position="21"/>
    </location>
</feature>
<evidence type="ECO:0000259" key="7">
    <source>
        <dbReference type="Pfam" id="PF14008"/>
    </source>
</evidence>
<dbReference type="InterPro" id="IPR029052">
    <property type="entry name" value="Metallo-depent_PP-like"/>
</dbReference>